<feature type="compositionally biased region" description="Polar residues" evidence="6">
    <location>
        <begin position="962"/>
        <end position="973"/>
    </location>
</feature>
<feature type="domain" description="Methyltransferase small" evidence="7">
    <location>
        <begin position="1384"/>
        <end position="1483"/>
    </location>
</feature>
<evidence type="ECO:0000259" key="10">
    <source>
        <dbReference type="Pfam" id="PF25779"/>
    </source>
</evidence>
<evidence type="ECO:0000256" key="4">
    <source>
        <dbReference type="ARBA" id="ARBA00022691"/>
    </source>
</evidence>
<dbReference type="Gene3D" id="1.10.8.10">
    <property type="entry name" value="DNA helicase RuvA subunit, C-terminal domain"/>
    <property type="match status" value="1"/>
</dbReference>
<dbReference type="InterPro" id="IPR009852">
    <property type="entry name" value="CENPJ_C_dom"/>
</dbReference>
<feature type="domain" description="Centromere protein J C-terminal" evidence="8">
    <location>
        <begin position="1113"/>
        <end position="1146"/>
    </location>
</feature>
<accession>A0A3L8DDU3</accession>
<feature type="region of interest" description="Disordered" evidence="6">
    <location>
        <begin position="412"/>
        <end position="437"/>
    </location>
</feature>
<feature type="compositionally biased region" description="Polar residues" evidence="6">
    <location>
        <begin position="274"/>
        <end position="285"/>
    </location>
</feature>
<dbReference type="GO" id="GO:0015631">
    <property type="term" value="F:tubulin binding"/>
    <property type="evidence" value="ECO:0007669"/>
    <property type="project" value="TreeGrafter"/>
</dbReference>
<feature type="domain" description="CENPJ tubulin-binding region" evidence="10">
    <location>
        <begin position="188"/>
        <end position="231"/>
    </location>
</feature>
<dbReference type="Pfam" id="PF17827">
    <property type="entry name" value="PrmC_N"/>
    <property type="match status" value="1"/>
</dbReference>
<evidence type="ECO:0000256" key="2">
    <source>
        <dbReference type="ARBA" id="ARBA00022603"/>
    </source>
</evidence>
<evidence type="ECO:0000259" key="7">
    <source>
        <dbReference type="Pfam" id="PF05175"/>
    </source>
</evidence>
<feature type="domain" description="Centromere protein J C-terminal" evidence="8">
    <location>
        <begin position="1188"/>
        <end position="1216"/>
    </location>
</feature>
<feature type="compositionally biased region" description="Polar residues" evidence="6">
    <location>
        <begin position="904"/>
        <end position="915"/>
    </location>
</feature>
<comment type="caution">
    <text evidence="11">The sequence shown here is derived from an EMBL/GenBank/DDBJ whole genome shotgun (WGS) entry which is preliminary data.</text>
</comment>
<evidence type="ECO:0000256" key="5">
    <source>
        <dbReference type="SAM" id="Coils"/>
    </source>
</evidence>
<evidence type="ECO:0000259" key="8">
    <source>
        <dbReference type="Pfam" id="PF07202"/>
    </source>
</evidence>
<organism evidence="11 12">
    <name type="scientific">Ooceraea biroi</name>
    <name type="common">Clonal raider ant</name>
    <name type="synonym">Cerapachys biroi</name>
    <dbReference type="NCBI Taxonomy" id="2015173"/>
    <lineage>
        <taxon>Eukaryota</taxon>
        <taxon>Metazoa</taxon>
        <taxon>Ecdysozoa</taxon>
        <taxon>Arthropoda</taxon>
        <taxon>Hexapoda</taxon>
        <taxon>Insecta</taxon>
        <taxon>Pterygota</taxon>
        <taxon>Neoptera</taxon>
        <taxon>Endopterygota</taxon>
        <taxon>Hymenoptera</taxon>
        <taxon>Apocrita</taxon>
        <taxon>Aculeata</taxon>
        <taxon>Formicoidea</taxon>
        <taxon>Formicidae</taxon>
        <taxon>Dorylinae</taxon>
        <taxon>Ooceraea</taxon>
    </lineage>
</organism>
<gene>
    <name evidence="11" type="ORF">DMN91_008823</name>
</gene>
<evidence type="ECO:0000256" key="6">
    <source>
        <dbReference type="SAM" id="MobiDB-lite"/>
    </source>
</evidence>
<evidence type="ECO:0000313" key="11">
    <source>
        <dbReference type="EMBL" id="RLU18466.1"/>
    </source>
</evidence>
<keyword evidence="5" id="KW-0175">Coiled coil</keyword>
<feature type="coiled-coil region" evidence="5">
    <location>
        <begin position="750"/>
        <end position="876"/>
    </location>
</feature>
<dbReference type="InterPro" id="IPR007848">
    <property type="entry name" value="Small_mtfrase_dom"/>
</dbReference>
<sequence length="1576" mass="179315">MDLDMNVQVEASIVERLQKLRQWQLEQQEKLMKQQQIQREILSHEQDLVYKALSLSVHDISNIVENTENIPVIHWTDAKEMMPEALTFEKGTKTLDSTDRMTEEEISVNDSDAVCKTYEEEIEESIHVAAAADKSGNSMKNYCSSVLSQKEELSDDLLIEGVKPLSRDDKTSNERVSFDDIPLPSPRKDFKTLLEEKLKREPVIQKNARADTKTQTKRPFLKKGKGLSRFKISTNSRLPATTTKKCTLSSDAQRTDKSGKSKKSAQKDSSSSSVPTASKTRQLNLKTVPLPRSKTAVKSGPVAPAERKACSTASNQPEHLPEMNVSDLDSKAERELEEMRIFELLEEKAENSSFCSTSSTVLAFLQQSTPFKVKKKELNRAAFEGNIVASVKQQSDKRGAGDTIERQPISTQRPAHVENARPSARFEQSGAHKRSRTSVATSVESYWDTVVDDTRGEAQRRPVMVDQASQSKQTHGNYLEDRGTSRDADTVALSSSDEENDVPMENNRNLARDGESEMSHRVRFAEYNEYRTIDLTDTSDTLSKSPLRDCLEEDWHDRSGNTSDSSDVEERQENYEGRASPLRMIGDDERIVSSSGRLFSQENAVKDSYYRVMKASSIPEEDNDLNYKDESACENNEEDTDQMSDEEMQKKKEETEEEEEERQSVLSSLSSSSLSDVQSRKYMLRNQPYELTKKVAKVSLNARDAECCPSEDRTSQTSTFEPELLKSRLLELEQEIDIFRKESSALLFQRRKLQEEQATLRKEYAEKERTFEENKKRVQNQLEEEKKRLTREKAAMENRIRDAQEKARQNKMERQKAQNLQEELEQLRDELSTKESRWNAAESRYKSELRALRVGNSKLKQEIANLQNVRKTNMKNIRRRSTVHGQVITRVVHKISANKMESRQAGSGSQANGNEKSARKDIARKKRHLYEILLKDATSDFAESQGGPYVTQDASDLRQPLATQAENSSPRSNRASEKISDRSSVTNNDLCVGKNTEHCADRSREVNRNPDEDGTRPQGQESSEEKRHSSSASYLSSHRLQAAGINTKETVQQIQFADGRIEYWYPNGNVKKIFPEQGITKMIYYNGDVRETDKAGRVKYFYATTRTWHITTPDGVEILEFSNGQVEKRTSDGTVEVTFPDGSVQVVQADGTDKVSLPDGTVVQTFANGDKILTLPNGQREVHTKDHKRREYPDGTMKTIYVDGTQETRYSNGRRRLKDKDGNLLMDTNILRTRAIINNSATPIGLQRLAKNQRHPNDIMSGHSIRLTSTARECTIGDAIDNWSHRFESEGVPEPVESIKHILAHIIGTKKIMDIRDVRNNRLNGSQFEKLESLCKYRLLRMPIEYIIGEWTFRDITVKLVPPIFIPCPETEMLVDIVLKRLNSLQVENCEMLEIGCGSGAISLSLAHACKKIKCTSIDMNLHACELTTTNRNNLNLVDQITVMHATLTPESNIEISSILDGTGNVDLNSKLFDFVVSNPPYELREEISRLPEIRTYQDYRARDGGDDGLKVIKPLLKYVAKVLKPGGRIFMEVDPKHPEHIRHFTNKYSDLKLRHEHTYKDFGNKDRFVELVKVT</sequence>
<dbReference type="InterPro" id="IPR026581">
    <property type="entry name" value="TCP10L/CENPJ"/>
</dbReference>
<dbReference type="Pfam" id="PF25779">
    <property type="entry name" value="Tubulin-bind_CPAP"/>
    <property type="match status" value="1"/>
</dbReference>
<feature type="compositionally biased region" description="Basic and acidic residues" evidence="6">
    <location>
        <begin position="546"/>
        <end position="559"/>
    </location>
</feature>
<dbReference type="EMBL" id="QOIP01000009">
    <property type="protein sequence ID" value="RLU18466.1"/>
    <property type="molecule type" value="Genomic_DNA"/>
</dbReference>
<dbReference type="InterPro" id="IPR002052">
    <property type="entry name" value="DNA_methylase_N6_adenine_CS"/>
</dbReference>
<dbReference type="PANTHER" id="PTHR10331">
    <property type="entry name" value="T COMPLEX PROTEIN 10"/>
    <property type="match status" value="1"/>
</dbReference>
<dbReference type="Proteomes" id="UP000279307">
    <property type="component" value="Chromosome 9"/>
</dbReference>
<dbReference type="InterPro" id="IPR040758">
    <property type="entry name" value="PrmC_N"/>
</dbReference>
<dbReference type="Pfam" id="PF05175">
    <property type="entry name" value="MTS"/>
    <property type="match status" value="1"/>
</dbReference>
<comment type="similarity">
    <text evidence="1">Belongs to the TCP10 family.</text>
</comment>
<dbReference type="GO" id="GO:0008757">
    <property type="term" value="F:S-adenosylmethionine-dependent methyltransferase activity"/>
    <property type="evidence" value="ECO:0007669"/>
    <property type="project" value="UniProtKB-ARBA"/>
</dbReference>
<dbReference type="PANTHER" id="PTHR10331:SF6">
    <property type="entry name" value="SPINDLE ASSEMBLY ABNORMAL 4"/>
    <property type="match status" value="1"/>
</dbReference>
<feature type="domain" description="Release factor glutamine methyltransferase N-terminal" evidence="9">
    <location>
        <begin position="1278"/>
        <end position="1349"/>
    </location>
</feature>
<feature type="compositionally biased region" description="Basic and acidic residues" evidence="6">
    <location>
        <begin position="204"/>
        <end position="214"/>
    </location>
</feature>
<feature type="region of interest" description="Disordered" evidence="6">
    <location>
        <begin position="896"/>
        <end position="920"/>
    </location>
</feature>
<evidence type="ECO:0000313" key="12">
    <source>
        <dbReference type="Proteomes" id="UP000279307"/>
    </source>
</evidence>
<evidence type="ECO:0000259" key="9">
    <source>
        <dbReference type="Pfam" id="PF17827"/>
    </source>
</evidence>
<evidence type="ECO:0000256" key="1">
    <source>
        <dbReference type="ARBA" id="ARBA00005627"/>
    </source>
</evidence>
<keyword evidence="2" id="KW-0489">Methyltransferase</keyword>
<dbReference type="GO" id="GO:0003676">
    <property type="term" value="F:nucleic acid binding"/>
    <property type="evidence" value="ECO:0007669"/>
    <property type="project" value="InterPro"/>
</dbReference>
<reference evidence="11 12" key="1">
    <citation type="journal article" date="2018" name="Genome Res.">
        <title>The genomic architecture and molecular evolution of ant odorant receptors.</title>
        <authorList>
            <person name="McKenzie S.K."/>
            <person name="Kronauer D.J.C."/>
        </authorList>
    </citation>
    <scope>NUCLEOTIDE SEQUENCE [LARGE SCALE GENOMIC DNA]</scope>
    <source>
        <strain evidence="11">Clonal line C1</strain>
    </source>
</reference>
<dbReference type="InterPro" id="IPR047002">
    <property type="entry name" value="Tcp10_C_sf"/>
</dbReference>
<dbReference type="GO" id="GO:0005813">
    <property type="term" value="C:centrosome"/>
    <property type="evidence" value="ECO:0007669"/>
    <property type="project" value="TreeGrafter"/>
</dbReference>
<dbReference type="GO" id="GO:0008276">
    <property type="term" value="F:protein methyltransferase activity"/>
    <property type="evidence" value="ECO:0007669"/>
    <property type="project" value="InterPro"/>
</dbReference>
<evidence type="ECO:0008006" key="13">
    <source>
        <dbReference type="Google" id="ProtNLM"/>
    </source>
</evidence>
<feature type="compositionally biased region" description="Basic residues" evidence="6">
    <location>
        <begin position="215"/>
        <end position="228"/>
    </location>
</feature>
<feature type="compositionally biased region" description="Acidic residues" evidence="6">
    <location>
        <begin position="635"/>
        <end position="646"/>
    </location>
</feature>
<keyword evidence="4" id="KW-0949">S-adenosyl-L-methionine</keyword>
<evidence type="ECO:0000256" key="3">
    <source>
        <dbReference type="ARBA" id="ARBA00022679"/>
    </source>
</evidence>
<proteinExistence type="inferred from homology"/>
<name>A0A3L8DDU3_OOCBI</name>
<dbReference type="GO" id="GO:0061511">
    <property type="term" value="P:centriole elongation"/>
    <property type="evidence" value="ECO:0007669"/>
    <property type="project" value="TreeGrafter"/>
</dbReference>
<feature type="compositionally biased region" description="Basic and acidic residues" evidence="6">
    <location>
        <begin position="995"/>
        <end position="1015"/>
    </location>
</feature>
<feature type="compositionally biased region" description="Polar residues" evidence="6">
    <location>
        <begin position="231"/>
        <end position="252"/>
    </location>
</feature>
<dbReference type="Pfam" id="PF07202">
    <property type="entry name" value="Tcp10_C"/>
    <property type="match status" value="3"/>
</dbReference>
<dbReference type="SUPFAM" id="SSF53335">
    <property type="entry name" value="S-adenosyl-L-methionine-dependent methyltransferases"/>
    <property type="match status" value="1"/>
</dbReference>
<dbReference type="Gene3D" id="3.40.50.150">
    <property type="entry name" value="Vaccinia Virus protein VP39"/>
    <property type="match status" value="1"/>
</dbReference>
<feature type="region of interest" description="Disordered" evidence="6">
    <location>
        <begin position="457"/>
        <end position="518"/>
    </location>
</feature>
<dbReference type="CDD" id="cd02440">
    <property type="entry name" value="AdoMet_MTases"/>
    <property type="match status" value="1"/>
</dbReference>
<feature type="region of interest" description="Disordered" evidence="6">
    <location>
        <begin position="962"/>
        <end position="1035"/>
    </location>
</feature>
<feature type="compositionally biased region" description="Polar residues" evidence="6">
    <location>
        <begin position="467"/>
        <end position="476"/>
    </location>
</feature>
<dbReference type="NCBIfam" id="TIGR00536">
    <property type="entry name" value="hemK_fam"/>
    <property type="match status" value="1"/>
</dbReference>
<dbReference type="Gene3D" id="2.60.450.20">
    <property type="match status" value="1"/>
</dbReference>
<feature type="region of interest" description="Disordered" evidence="6">
    <location>
        <begin position="621"/>
        <end position="672"/>
    </location>
</feature>
<dbReference type="GO" id="GO:0005814">
    <property type="term" value="C:centriole"/>
    <property type="evidence" value="ECO:0007669"/>
    <property type="project" value="TreeGrafter"/>
</dbReference>
<dbReference type="PROSITE" id="PS00092">
    <property type="entry name" value="N6_MTASE"/>
    <property type="match status" value="1"/>
</dbReference>
<feature type="region of interest" description="Disordered" evidence="6">
    <location>
        <begin position="539"/>
        <end position="587"/>
    </location>
</feature>
<feature type="compositionally biased region" description="Basic and acidic residues" evidence="6">
    <location>
        <begin position="478"/>
        <end position="489"/>
    </location>
</feature>
<feature type="region of interest" description="Disordered" evidence="6">
    <location>
        <begin position="204"/>
        <end position="306"/>
    </location>
</feature>
<dbReference type="OrthoDB" id="269872at2759"/>
<dbReference type="InterPro" id="IPR029063">
    <property type="entry name" value="SAM-dependent_MTases_sf"/>
</dbReference>
<protein>
    <recommendedName>
        <fullName evidence="13">Peptide chain release factor N(5)-glutamine methyltransferase</fullName>
    </recommendedName>
</protein>
<dbReference type="InterPro" id="IPR058029">
    <property type="entry name" value="Tubulin-bd_CENPJ"/>
</dbReference>
<dbReference type="InterPro" id="IPR004556">
    <property type="entry name" value="HemK-like"/>
</dbReference>
<keyword evidence="3" id="KW-0808">Transferase</keyword>
<dbReference type="GO" id="GO:0032259">
    <property type="term" value="P:methylation"/>
    <property type="evidence" value="ECO:0007669"/>
    <property type="project" value="UniProtKB-KW"/>
</dbReference>
<dbReference type="GO" id="GO:0060271">
    <property type="term" value="P:cilium assembly"/>
    <property type="evidence" value="ECO:0007669"/>
    <property type="project" value="TreeGrafter"/>
</dbReference>
<feature type="domain" description="Centromere protein J C-terminal" evidence="8">
    <location>
        <begin position="1150"/>
        <end position="1183"/>
    </location>
</feature>